<dbReference type="GO" id="GO:0003677">
    <property type="term" value="F:DNA binding"/>
    <property type="evidence" value="ECO:0007669"/>
    <property type="project" value="UniProtKB-KW"/>
</dbReference>
<keyword evidence="1" id="KW-0805">Transcription regulation</keyword>
<dbReference type="InterPro" id="IPR036390">
    <property type="entry name" value="WH_DNA-bd_sf"/>
</dbReference>
<dbReference type="InterPro" id="IPR036388">
    <property type="entry name" value="WH-like_DNA-bd_sf"/>
</dbReference>
<keyword evidence="2" id="KW-0238">DNA-binding</keyword>
<sequence length="193" mass="21483">MNSPEPSTVGSVNEPGYDAVMALGKDYLGQDCSLSRSLELLGERWTLLVVQNAIYGVRRFSDFQVRLDIPKAVLSDRLARLTEGGVLEKRPYQASPPRYEYVPTDAGVELWPVVYQLGVWGYKHIGGEPPRLFRHAECGAGLLPSTECPQCGPVHPRDVEMYPGPGPKRTDRVSQAMNRPRRLLEPLVLEPQA</sequence>
<keyword evidence="6" id="KW-1185">Reference proteome</keyword>
<dbReference type="AlphaFoldDB" id="A0A2T0UDD1"/>
<evidence type="ECO:0000256" key="2">
    <source>
        <dbReference type="ARBA" id="ARBA00023125"/>
    </source>
</evidence>
<evidence type="ECO:0000313" key="6">
    <source>
        <dbReference type="Proteomes" id="UP000238176"/>
    </source>
</evidence>
<accession>A0A2T0UDD1</accession>
<dbReference type="Gene3D" id="1.10.10.10">
    <property type="entry name" value="Winged helix-like DNA-binding domain superfamily/Winged helix DNA-binding domain"/>
    <property type="match status" value="1"/>
</dbReference>
<name>A0A2T0UDD1_9ACTN</name>
<dbReference type="SUPFAM" id="SSF46785">
    <property type="entry name" value="Winged helix' DNA-binding domain"/>
    <property type="match status" value="1"/>
</dbReference>
<protein>
    <submittedName>
        <fullName evidence="5">HxlR family transcriptional regulator</fullName>
    </submittedName>
</protein>
<evidence type="ECO:0000259" key="4">
    <source>
        <dbReference type="PROSITE" id="PS51118"/>
    </source>
</evidence>
<dbReference type="PANTHER" id="PTHR33204">
    <property type="entry name" value="TRANSCRIPTIONAL REGULATOR, MARR FAMILY"/>
    <property type="match status" value="1"/>
</dbReference>
<keyword evidence="3" id="KW-0804">Transcription</keyword>
<dbReference type="InterPro" id="IPR002577">
    <property type="entry name" value="HTH_HxlR"/>
</dbReference>
<dbReference type="Proteomes" id="UP000238176">
    <property type="component" value="Unassembled WGS sequence"/>
</dbReference>
<evidence type="ECO:0000256" key="1">
    <source>
        <dbReference type="ARBA" id="ARBA00023015"/>
    </source>
</evidence>
<organism evidence="5 6">
    <name type="scientific">Glycomyces artemisiae</name>
    <dbReference type="NCBI Taxonomy" id="1076443"/>
    <lineage>
        <taxon>Bacteria</taxon>
        <taxon>Bacillati</taxon>
        <taxon>Actinomycetota</taxon>
        <taxon>Actinomycetes</taxon>
        <taxon>Glycomycetales</taxon>
        <taxon>Glycomycetaceae</taxon>
        <taxon>Glycomyces</taxon>
    </lineage>
</organism>
<dbReference type="Pfam" id="PF01638">
    <property type="entry name" value="HxlR"/>
    <property type="match status" value="1"/>
</dbReference>
<dbReference type="PROSITE" id="PS51118">
    <property type="entry name" value="HTH_HXLR"/>
    <property type="match status" value="1"/>
</dbReference>
<evidence type="ECO:0000313" key="5">
    <source>
        <dbReference type="EMBL" id="PRY55950.1"/>
    </source>
</evidence>
<comment type="caution">
    <text evidence="5">The sequence shown here is derived from an EMBL/GenBank/DDBJ whole genome shotgun (WGS) entry which is preliminary data.</text>
</comment>
<feature type="domain" description="HTH hxlR-type" evidence="4">
    <location>
        <begin position="32"/>
        <end position="129"/>
    </location>
</feature>
<gene>
    <name evidence="5" type="ORF">B0I28_11156</name>
</gene>
<dbReference type="PANTHER" id="PTHR33204:SF18">
    <property type="entry name" value="TRANSCRIPTIONAL REGULATORY PROTEIN"/>
    <property type="match status" value="1"/>
</dbReference>
<proteinExistence type="predicted"/>
<dbReference type="EMBL" id="PVTJ01000011">
    <property type="protein sequence ID" value="PRY55950.1"/>
    <property type="molecule type" value="Genomic_DNA"/>
</dbReference>
<reference evidence="5 6" key="1">
    <citation type="submission" date="2018-03" db="EMBL/GenBank/DDBJ databases">
        <title>Genomic Encyclopedia of Type Strains, Phase III (KMG-III): the genomes of soil and plant-associated and newly described type strains.</title>
        <authorList>
            <person name="Whitman W."/>
        </authorList>
    </citation>
    <scope>NUCLEOTIDE SEQUENCE [LARGE SCALE GENOMIC DNA]</scope>
    <source>
        <strain evidence="5 6">CGMCC 4.7067</strain>
    </source>
</reference>
<evidence type="ECO:0000256" key="3">
    <source>
        <dbReference type="ARBA" id="ARBA00023163"/>
    </source>
</evidence>